<protein>
    <recommendedName>
        <fullName evidence="1">HTH cro/C1-type domain-containing protein</fullName>
    </recommendedName>
</protein>
<evidence type="ECO:0000259" key="1">
    <source>
        <dbReference type="PROSITE" id="PS50943"/>
    </source>
</evidence>
<feature type="domain" description="HTH cro/C1-type" evidence="1">
    <location>
        <begin position="6"/>
        <end position="61"/>
    </location>
</feature>
<reference evidence="2 3" key="1">
    <citation type="submission" date="2014-12" db="EMBL/GenBank/DDBJ databases">
        <title>Draft genome sequences of 10 type strains of Lactococcus.</title>
        <authorList>
            <person name="Sun Z."/>
            <person name="Zhong Z."/>
            <person name="Liu W."/>
            <person name="Zhang W."/>
            <person name="Zhang H."/>
        </authorList>
    </citation>
    <scope>NUCLEOTIDE SEQUENCE [LARGE SCALE GENOMIC DNA]</scope>
    <source>
        <strain evidence="2 3">DSM 6634</strain>
    </source>
</reference>
<name>A0A2A5RWE1_9LACT</name>
<proteinExistence type="predicted"/>
<dbReference type="Pfam" id="PF13443">
    <property type="entry name" value="HTH_26"/>
    <property type="match status" value="1"/>
</dbReference>
<dbReference type="EMBL" id="JXJW01000016">
    <property type="protein sequence ID" value="PCS05533.1"/>
    <property type="molecule type" value="Genomic_DNA"/>
</dbReference>
<evidence type="ECO:0000313" key="2">
    <source>
        <dbReference type="EMBL" id="PCS05533.1"/>
    </source>
</evidence>
<dbReference type="Proteomes" id="UP000218282">
    <property type="component" value="Unassembled WGS sequence"/>
</dbReference>
<keyword evidence="3" id="KW-1185">Reference proteome</keyword>
<organism evidence="2 3">
    <name type="scientific">Pseudolactococcus piscium</name>
    <dbReference type="NCBI Taxonomy" id="1364"/>
    <lineage>
        <taxon>Bacteria</taxon>
        <taxon>Bacillati</taxon>
        <taxon>Bacillota</taxon>
        <taxon>Bacilli</taxon>
        <taxon>Lactobacillales</taxon>
        <taxon>Streptococcaceae</taxon>
        <taxon>Pseudolactococcus</taxon>
    </lineage>
</organism>
<sequence>MLLNKLAVILTQKNIKISRLSFDTGISRTTLTALSQNDSKRIDNDTLNTICTYLRITPTEFFEYSPLDFSMSAIIEDVDSNILEARLILFLKIFSYRKEVETLEYTGKLTWKATEEGLHECNLDFDNQDTWKNNQTTYLHMTSDTAKSTILLRQAKYEIETAIDAYLENPILMATGNPEYFFKIDDFGEMNLSFSEGLVF</sequence>
<dbReference type="PROSITE" id="PS50943">
    <property type="entry name" value="HTH_CROC1"/>
    <property type="match status" value="1"/>
</dbReference>
<evidence type="ECO:0000313" key="3">
    <source>
        <dbReference type="Proteomes" id="UP000218282"/>
    </source>
</evidence>
<gene>
    <name evidence="2" type="ORF">RU86_GL000745</name>
</gene>
<dbReference type="InterPro" id="IPR010982">
    <property type="entry name" value="Lambda_DNA-bd_dom_sf"/>
</dbReference>
<dbReference type="GO" id="GO:0003677">
    <property type="term" value="F:DNA binding"/>
    <property type="evidence" value="ECO:0007669"/>
    <property type="project" value="InterPro"/>
</dbReference>
<comment type="caution">
    <text evidence="2">The sequence shown here is derived from an EMBL/GenBank/DDBJ whole genome shotgun (WGS) entry which is preliminary data.</text>
</comment>
<dbReference type="Gene3D" id="1.10.260.40">
    <property type="entry name" value="lambda repressor-like DNA-binding domains"/>
    <property type="match status" value="1"/>
</dbReference>
<dbReference type="InterPro" id="IPR001387">
    <property type="entry name" value="Cro/C1-type_HTH"/>
</dbReference>
<dbReference type="RefSeq" id="WP_096814925.1">
    <property type="nucleotide sequence ID" value="NZ_JXJW01000016.1"/>
</dbReference>
<dbReference type="AlphaFoldDB" id="A0A2A5RWE1"/>
<accession>A0A2A5RWE1</accession>
<dbReference type="SUPFAM" id="SSF47413">
    <property type="entry name" value="lambda repressor-like DNA-binding domains"/>
    <property type="match status" value="1"/>
</dbReference>